<name>A0A6L5K025_RHOTE</name>
<dbReference type="EMBL" id="WIXJ01000015">
    <property type="protein sequence ID" value="MQY52706.1"/>
    <property type="molecule type" value="Genomic_DNA"/>
</dbReference>
<sequence length="101" mass="11413">MNALIVGGDRVHAIREELEKVAPAPGALRVEHWPGRKPGYSRRSVSAGTRVIVFVCRHLSHSLMLHVRRQADDLGVPVVYLRRSDIGWQAELQNLRERLAD</sequence>
<dbReference type="AlphaFoldDB" id="A0A6L5K025"/>
<evidence type="ECO:0000313" key="2">
    <source>
        <dbReference type="Proteomes" id="UP000480275"/>
    </source>
</evidence>
<reference evidence="1 2" key="1">
    <citation type="submission" date="2019-10" db="EMBL/GenBank/DDBJ databases">
        <title>Whole-genome sequence of the purple nonsulfur photosynthetic bacterium Rhodocyclus tenuis.</title>
        <authorList>
            <person name="Kyndt J.A."/>
            <person name="Meyer T.E."/>
        </authorList>
    </citation>
    <scope>NUCLEOTIDE SEQUENCE [LARGE SCALE GENOMIC DNA]</scope>
    <source>
        <strain evidence="1 2">DSM 110</strain>
    </source>
</reference>
<gene>
    <name evidence="1" type="ORF">GHK24_13100</name>
</gene>
<proteinExistence type="predicted"/>
<accession>A0A6L5K025</accession>
<dbReference type="Proteomes" id="UP000480275">
    <property type="component" value="Unassembled WGS sequence"/>
</dbReference>
<dbReference type="OrthoDB" id="8592530at2"/>
<protein>
    <submittedName>
        <fullName evidence="1">DUF2325 domain-containing protein</fullName>
    </submittedName>
</protein>
<organism evidence="1 2">
    <name type="scientific">Rhodocyclus tenuis</name>
    <name type="common">Rhodospirillum tenue</name>
    <dbReference type="NCBI Taxonomy" id="1066"/>
    <lineage>
        <taxon>Bacteria</taxon>
        <taxon>Pseudomonadati</taxon>
        <taxon>Pseudomonadota</taxon>
        <taxon>Betaproteobacteria</taxon>
        <taxon>Rhodocyclales</taxon>
        <taxon>Rhodocyclaceae</taxon>
        <taxon>Rhodocyclus</taxon>
    </lineage>
</organism>
<comment type="caution">
    <text evidence="1">The sequence shown here is derived from an EMBL/GenBank/DDBJ whole genome shotgun (WGS) entry which is preliminary data.</text>
</comment>
<evidence type="ECO:0000313" key="1">
    <source>
        <dbReference type="EMBL" id="MQY52706.1"/>
    </source>
</evidence>